<evidence type="ECO:0000256" key="8">
    <source>
        <dbReference type="HAMAP-Rule" id="MF_00210"/>
    </source>
</evidence>
<dbReference type="InterPro" id="IPR023193">
    <property type="entry name" value="EPSP_synthase_CS"/>
</dbReference>
<dbReference type="GO" id="GO:0009073">
    <property type="term" value="P:aromatic amino acid family biosynthetic process"/>
    <property type="evidence" value="ECO:0007669"/>
    <property type="project" value="UniProtKB-KW"/>
</dbReference>
<dbReference type="OrthoDB" id="9809920at2"/>
<keyword evidence="5 8" id="KW-0808">Transferase</keyword>
<keyword evidence="11" id="KW-1185">Reference proteome</keyword>
<feature type="domain" description="Enolpyruvate transferase" evidence="9">
    <location>
        <begin position="12"/>
        <end position="424"/>
    </location>
</feature>
<reference evidence="10 11" key="1">
    <citation type="submission" date="2019-11" db="EMBL/GenBank/DDBJ databases">
        <title>P. haliotis isolates from Z. marina roots.</title>
        <authorList>
            <person name="Cohen M."/>
            <person name="Jospin G."/>
            <person name="Eisen J.A."/>
            <person name="Coil D.A."/>
        </authorList>
    </citation>
    <scope>NUCLEOTIDE SEQUENCE [LARGE SCALE GENOMIC DNA]</scope>
    <source>
        <strain evidence="10 11">UCD-MCMsp1aY</strain>
    </source>
</reference>
<gene>
    <name evidence="8 10" type="primary">aroA</name>
    <name evidence="10" type="ORF">GNP35_04230</name>
</gene>
<feature type="binding site" evidence="8">
    <location>
        <position position="201"/>
    </location>
    <ligand>
        <name>3-phosphoshikimate</name>
        <dbReference type="ChEBI" id="CHEBI:145989"/>
    </ligand>
</feature>
<comment type="catalytic activity">
    <reaction evidence="7">
        <text>3-phosphoshikimate + phosphoenolpyruvate = 5-O-(1-carboxyvinyl)-3-phosphoshikimate + phosphate</text>
        <dbReference type="Rhea" id="RHEA:21256"/>
        <dbReference type="ChEBI" id="CHEBI:43474"/>
        <dbReference type="ChEBI" id="CHEBI:57701"/>
        <dbReference type="ChEBI" id="CHEBI:58702"/>
        <dbReference type="ChEBI" id="CHEBI:145989"/>
        <dbReference type="EC" id="2.5.1.19"/>
    </reaction>
    <physiologicalReaction direction="left-to-right" evidence="7">
        <dbReference type="Rhea" id="RHEA:21257"/>
    </physiologicalReaction>
</comment>
<organism evidence="10 11">
    <name type="scientific">Psychrosphaera haliotis</name>
    <dbReference type="NCBI Taxonomy" id="555083"/>
    <lineage>
        <taxon>Bacteria</taxon>
        <taxon>Pseudomonadati</taxon>
        <taxon>Pseudomonadota</taxon>
        <taxon>Gammaproteobacteria</taxon>
        <taxon>Alteromonadales</taxon>
        <taxon>Pseudoalteromonadaceae</taxon>
        <taxon>Psychrosphaera</taxon>
    </lineage>
</organism>
<dbReference type="FunFam" id="3.65.10.10:FF:000004">
    <property type="entry name" value="3-phosphoshikimate 1-carboxyvinyltransferase"/>
    <property type="match status" value="1"/>
</dbReference>
<comment type="subcellular location">
    <subcellularLocation>
        <location evidence="8">Cytoplasm</location>
    </subcellularLocation>
</comment>
<protein>
    <recommendedName>
        <fullName evidence="8">3-phosphoshikimate 1-carboxyvinyltransferase</fullName>
        <ecNumber evidence="8">2.5.1.19</ecNumber>
    </recommendedName>
    <alternativeName>
        <fullName evidence="8">5-enolpyruvylshikimate-3-phosphate synthase</fullName>
        <shortName evidence="8">EPSP synthase</shortName>
        <shortName evidence="8">EPSPS</shortName>
    </alternativeName>
</protein>
<dbReference type="GO" id="GO:0009423">
    <property type="term" value="P:chorismate biosynthetic process"/>
    <property type="evidence" value="ECO:0007669"/>
    <property type="project" value="UniProtKB-UniRule"/>
</dbReference>
<evidence type="ECO:0000256" key="1">
    <source>
        <dbReference type="ARBA" id="ARBA00004811"/>
    </source>
</evidence>
<name>A0A6N8F5C5_9GAMM</name>
<feature type="binding site" evidence="8">
    <location>
        <position position="96"/>
    </location>
    <ligand>
        <name>phosphoenolpyruvate</name>
        <dbReference type="ChEBI" id="CHEBI:58702"/>
    </ligand>
</feature>
<feature type="binding site" evidence="8">
    <location>
        <position position="175"/>
    </location>
    <ligand>
        <name>phosphoenolpyruvate</name>
        <dbReference type="ChEBI" id="CHEBI:58702"/>
    </ligand>
</feature>
<dbReference type="PANTHER" id="PTHR21090">
    <property type="entry name" value="AROM/DEHYDROQUINATE SYNTHASE"/>
    <property type="match status" value="1"/>
</dbReference>
<dbReference type="Proteomes" id="UP000439994">
    <property type="component" value="Unassembled WGS sequence"/>
</dbReference>
<feature type="binding site" evidence="8">
    <location>
        <position position="174"/>
    </location>
    <ligand>
        <name>3-phosphoshikimate</name>
        <dbReference type="ChEBI" id="CHEBI:145989"/>
    </ligand>
</feature>
<dbReference type="FunFam" id="3.65.10.10:FF:000003">
    <property type="entry name" value="3-phosphoshikimate 1-carboxyvinyltransferase"/>
    <property type="match status" value="1"/>
</dbReference>
<dbReference type="GO" id="GO:0003866">
    <property type="term" value="F:3-phosphoshikimate 1-carboxyvinyltransferase activity"/>
    <property type="evidence" value="ECO:0007669"/>
    <property type="project" value="UniProtKB-UniRule"/>
</dbReference>
<feature type="binding site" evidence="8">
    <location>
        <position position="318"/>
    </location>
    <ligand>
        <name>3-phosphoshikimate</name>
        <dbReference type="ChEBI" id="CHEBI:145989"/>
    </ligand>
</feature>
<dbReference type="InterPro" id="IPR006264">
    <property type="entry name" value="EPSP_synthase"/>
</dbReference>
<feature type="binding site" evidence="8">
    <location>
        <position position="391"/>
    </location>
    <ligand>
        <name>phosphoenolpyruvate</name>
        <dbReference type="ChEBI" id="CHEBI:58702"/>
    </ligand>
</feature>
<evidence type="ECO:0000313" key="10">
    <source>
        <dbReference type="EMBL" id="MUH71755.1"/>
    </source>
</evidence>
<sequence>MNNKLTLDFKTSCTGKVIVPGSKSLSNRALLLAALCEGSTKITNLLDSDDIRHMLNALNLLGIKTQLSEDKTTCIVHGQGGRFNSPESELFLGNAGTAMRPLAAVLAFSQVTAELTGEPRMYERPIGHLVDSLAGTCSNLEYGGEEGYPPLNIKPFAGVTSEVLELTIDGSVSSQFLSALLMAAPLIKKPVKITVKGELVSKPYIKLTLSIIESFGITFSNDNYQTFSLDGTEQYKSPGHFMVEGDASSASYFLAAGAITGGPVDVYGIGKNSVQGDIQFAQVLADMGADISYFDDHISVKSNGSLKAVNQDMNHIPDAAMTIATTALFAEGTTTISNIYNWRVKETDRLHAMATELKKVGAEVEEGNDYIKITPPASVLHAEIETYDDHRIAMCFSLLTFTSNGVTILDPKVTSKTFPDYFDRFSRLLTH</sequence>
<dbReference type="InterPro" id="IPR001986">
    <property type="entry name" value="Enolpyruvate_Tfrase_dom"/>
</dbReference>
<evidence type="ECO:0000259" key="9">
    <source>
        <dbReference type="Pfam" id="PF00275"/>
    </source>
</evidence>
<feature type="binding site" evidence="8">
    <location>
        <position position="349"/>
    </location>
    <ligand>
        <name>phosphoenolpyruvate</name>
        <dbReference type="ChEBI" id="CHEBI:58702"/>
    </ligand>
</feature>
<evidence type="ECO:0000256" key="3">
    <source>
        <dbReference type="ARBA" id="ARBA00022490"/>
    </source>
</evidence>
<dbReference type="EC" id="2.5.1.19" evidence="8"/>
<keyword evidence="6 8" id="KW-0057">Aromatic amino acid biosynthesis</keyword>
<dbReference type="RefSeq" id="WP_155694811.1">
    <property type="nucleotide sequence ID" value="NZ_WOCD01000002.1"/>
</dbReference>
<evidence type="ECO:0000313" key="11">
    <source>
        <dbReference type="Proteomes" id="UP000439994"/>
    </source>
</evidence>
<feature type="binding site" evidence="8">
    <location>
        <position position="24"/>
    </location>
    <ligand>
        <name>3-phosphoshikimate</name>
        <dbReference type="ChEBI" id="CHEBI:145989"/>
    </ligand>
</feature>
<dbReference type="InterPro" id="IPR013792">
    <property type="entry name" value="RNA3'P_cycl/enolpyr_Trfase_a/b"/>
</dbReference>
<dbReference type="SUPFAM" id="SSF55205">
    <property type="entry name" value="EPT/RTPC-like"/>
    <property type="match status" value="1"/>
</dbReference>
<keyword evidence="3 8" id="KW-0963">Cytoplasm</keyword>
<feature type="binding site" evidence="8">
    <location>
        <position position="416"/>
    </location>
    <ligand>
        <name>phosphoenolpyruvate</name>
        <dbReference type="ChEBI" id="CHEBI:58702"/>
    </ligand>
</feature>
<dbReference type="NCBIfam" id="TIGR01356">
    <property type="entry name" value="aroA"/>
    <property type="match status" value="1"/>
</dbReference>
<dbReference type="GO" id="GO:0005737">
    <property type="term" value="C:cytoplasm"/>
    <property type="evidence" value="ECO:0007669"/>
    <property type="project" value="UniProtKB-SubCell"/>
</dbReference>
<evidence type="ECO:0000256" key="2">
    <source>
        <dbReference type="ARBA" id="ARBA00009948"/>
    </source>
</evidence>
<comment type="caution">
    <text evidence="10">The sequence shown here is derived from an EMBL/GenBank/DDBJ whole genome shotgun (WGS) entry which is preliminary data.</text>
</comment>
<evidence type="ECO:0000256" key="6">
    <source>
        <dbReference type="ARBA" id="ARBA00023141"/>
    </source>
</evidence>
<dbReference type="UniPathway" id="UPA00053">
    <property type="reaction ID" value="UER00089"/>
</dbReference>
<dbReference type="Pfam" id="PF00275">
    <property type="entry name" value="EPSP_synthase"/>
    <property type="match status" value="1"/>
</dbReference>
<proteinExistence type="inferred from homology"/>
<feature type="binding site" evidence="8">
    <location>
        <position position="345"/>
    </location>
    <ligand>
        <name>3-phosphoshikimate</name>
        <dbReference type="ChEBI" id="CHEBI:145989"/>
    </ligand>
</feature>
<dbReference type="HAMAP" id="MF_00210">
    <property type="entry name" value="EPSP_synth"/>
    <property type="match status" value="1"/>
</dbReference>
<dbReference type="GO" id="GO:0008652">
    <property type="term" value="P:amino acid biosynthetic process"/>
    <property type="evidence" value="ECO:0007669"/>
    <property type="project" value="UniProtKB-KW"/>
</dbReference>
<comment type="similarity">
    <text evidence="2 8">Belongs to the EPSP synthase family.</text>
</comment>
<dbReference type="PANTHER" id="PTHR21090:SF5">
    <property type="entry name" value="PENTAFUNCTIONAL AROM POLYPEPTIDE"/>
    <property type="match status" value="1"/>
</dbReference>
<dbReference type="EMBL" id="WOCD01000002">
    <property type="protein sequence ID" value="MUH71755.1"/>
    <property type="molecule type" value="Genomic_DNA"/>
</dbReference>
<dbReference type="Gene3D" id="3.65.10.10">
    <property type="entry name" value="Enolpyruvate transferase domain"/>
    <property type="match status" value="2"/>
</dbReference>
<dbReference type="AlphaFoldDB" id="A0A6N8F5C5"/>
<evidence type="ECO:0000256" key="7">
    <source>
        <dbReference type="ARBA" id="ARBA00044633"/>
    </source>
</evidence>
<comment type="function">
    <text evidence="8">Catalyzes the transfer of the enolpyruvyl moiety of phosphoenolpyruvate (PEP) to the 5-hydroxyl of shikimate-3-phosphate (S3P) to produce enolpyruvyl shikimate-3-phosphate and inorganic phosphate.</text>
</comment>
<feature type="binding site" evidence="8">
    <location>
        <position position="28"/>
    </location>
    <ligand>
        <name>3-phosphoshikimate</name>
        <dbReference type="ChEBI" id="CHEBI:145989"/>
    </ligand>
</feature>
<feature type="binding site" evidence="8">
    <location>
        <position position="23"/>
    </location>
    <ligand>
        <name>phosphoenolpyruvate</name>
        <dbReference type="ChEBI" id="CHEBI:58702"/>
    </ligand>
</feature>
<comment type="pathway">
    <text evidence="1 8">Metabolic intermediate biosynthesis; chorismate biosynthesis; chorismate from D-erythrose 4-phosphate and phosphoenolpyruvate: step 6/7.</text>
</comment>
<dbReference type="PROSITE" id="PS00885">
    <property type="entry name" value="EPSP_SYNTHASE_2"/>
    <property type="match status" value="1"/>
</dbReference>
<feature type="active site" description="Proton acceptor" evidence="8">
    <location>
        <position position="318"/>
    </location>
</feature>
<feature type="binding site" evidence="8">
    <location>
        <position position="175"/>
    </location>
    <ligand>
        <name>3-phosphoshikimate</name>
        <dbReference type="ChEBI" id="CHEBI:145989"/>
    </ligand>
</feature>
<feature type="binding site" evidence="8">
    <location>
        <position position="124"/>
    </location>
    <ligand>
        <name>phosphoenolpyruvate</name>
        <dbReference type="ChEBI" id="CHEBI:58702"/>
    </ligand>
</feature>
<accession>A0A6N8F5C5</accession>
<dbReference type="PROSITE" id="PS00104">
    <property type="entry name" value="EPSP_SYNTHASE_1"/>
    <property type="match status" value="1"/>
</dbReference>
<evidence type="ECO:0000256" key="4">
    <source>
        <dbReference type="ARBA" id="ARBA00022605"/>
    </source>
</evidence>
<dbReference type="CDD" id="cd01556">
    <property type="entry name" value="EPSP_synthase"/>
    <property type="match status" value="1"/>
</dbReference>
<dbReference type="InterPro" id="IPR036968">
    <property type="entry name" value="Enolpyruvate_Tfrase_sf"/>
</dbReference>
<evidence type="ECO:0000256" key="5">
    <source>
        <dbReference type="ARBA" id="ARBA00022679"/>
    </source>
</evidence>
<feature type="binding site" evidence="8">
    <location>
        <position position="23"/>
    </location>
    <ligand>
        <name>3-phosphoshikimate</name>
        <dbReference type="ChEBI" id="CHEBI:145989"/>
    </ligand>
</feature>
<dbReference type="PIRSF" id="PIRSF000505">
    <property type="entry name" value="EPSPS"/>
    <property type="match status" value="1"/>
</dbReference>
<comment type="subunit">
    <text evidence="8">Monomer.</text>
</comment>
<feature type="binding site" evidence="8">
    <location>
        <position position="341"/>
    </location>
    <ligand>
        <name>3-phosphoshikimate</name>
        <dbReference type="ChEBI" id="CHEBI:145989"/>
    </ligand>
</feature>
<feature type="binding site" evidence="8">
    <location>
        <position position="173"/>
    </location>
    <ligand>
        <name>3-phosphoshikimate</name>
        <dbReference type="ChEBI" id="CHEBI:145989"/>
    </ligand>
</feature>
<keyword evidence="4 8" id="KW-0028">Amino-acid biosynthesis</keyword>